<feature type="compositionally biased region" description="Basic and acidic residues" evidence="1">
    <location>
        <begin position="112"/>
        <end position="149"/>
    </location>
</feature>
<gene>
    <name evidence="2" type="ORF">CRG98_033664</name>
</gene>
<feature type="compositionally biased region" description="Basic and acidic residues" evidence="1">
    <location>
        <begin position="68"/>
        <end position="82"/>
    </location>
</feature>
<sequence>MSSPPTPVETWNGEQERVDSERREASDLREKWQDNGWEVSQSATSNLEELEKGLDSSSRQARQFTGGKEWHSSPERNPHSDQELGGSSRRPSSPGSPRRIPEISSTLRKGAVKQEGDEMKMVRGMKELRGCDEREERAGSEEKKEEVRSSRLGWLEQKKKGRKKGACREHGHLQPAEEPEIRPESRKTTKRGKMVSSDGVGASKKKKGNIKEEKKMAEKRGGCGVGQVHLGSTPICQAFNQEYFPSMDDRNDDFAFTPLDRDRLSVLHSYRAMIFRVDLEVVRLTWPTPW</sequence>
<protein>
    <submittedName>
        <fullName evidence="2">Uncharacterized protein</fullName>
    </submittedName>
</protein>
<dbReference type="EMBL" id="PGOL01002681">
    <property type="protein sequence ID" value="PKI46024.1"/>
    <property type="molecule type" value="Genomic_DNA"/>
</dbReference>
<feature type="compositionally biased region" description="Basic and acidic residues" evidence="1">
    <location>
        <begin position="14"/>
        <end position="33"/>
    </location>
</feature>
<feature type="compositionally biased region" description="Low complexity" evidence="1">
    <location>
        <begin position="85"/>
        <end position="105"/>
    </location>
</feature>
<evidence type="ECO:0000313" key="2">
    <source>
        <dbReference type="EMBL" id="PKI46024.1"/>
    </source>
</evidence>
<reference evidence="2 3" key="1">
    <citation type="submission" date="2017-11" db="EMBL/GenBank/DDBJ databases">
        <title>De-novo sequencing of pomegranate (Punica granatum L.) genome.</title>
        <authorList>
            <person name="Akparov Z."/>
            <person name="Amiraslanov A."/>
            <person name="Hajiyeva S."/>
            <person name="Abbasov M."/>
            <person name="Kaur K."/>
            <person name="Hamwieh A."/>
            <person name="Solovyev V."/>
            <person name="Salamov A."/>
            <person name="Braich B."/>
            <person name="Kosarev P."/>
            <person name="Mahmoud A."/>
            <person name="Hajiyev E."/>
            <person name="Babayeva S."/>
            <person name="Izzatullayeva V."/>
            <person name="Mammadov A."/>
            <person name="Mammadov A."/>
            <person name="Sharifova S."/>
            <person name="Ojaghi J."/>
            <person name="Eynullazada K."/>
            <person name="Bayramov B."/>
            <person name="Abdulazimova A."/>
            <person name="Shahmuradov I."/>
        </authorList>
    </citation>
    <scope>NUCLEOTIDE SEQUENCE [LARGE SCALE GENOMIC DNA]</scope>
    <source>
        <strain evidence="3">cv. AG2017</strain>
        <tissue evidence="2">Leaf</tissue>
    </source>
</reference>
<comment type="caution">
    <text evidence="2">The sequence shown here is derived from an EMBL/GenBank/DDBJ whole genome shotgun (WGS) entry which is preliminary data.</text>
</comment>
<name>A0A2I0IPU2_PUNGR</name>
<dbReference type="AlphaFoldDB" id="A0A2I0IPU2"/>
<feature type="region of interest" description="Disordered" evidence="1">
    <location>
        <begin position="1"/>
        <end position="215"/>
    </location>
</feature>
<dbReference type="Proteomes" id="UP000233551">
    <property type="component" value="Unassembled WGS sequence"/>
</dbReference>
<proteinExistence type="predicted"/>
<evidence type="ECO:0000256" key="1">
    <source>
        <dbReference type="SAM" id="MobiDB-lite"/>
    </source>
</evidence>
<accession>A0A2I0IPU2</accession>
<evidence type="ECO:0000313" key="3">
    <source>
        <dbReference type="Proteomes" id="UP000233551"/>
    </source>
</evidence>
<organism evidence="2 3">
    <name type="scientific">Punica granatum</name>
    <name type="common">Pomegranate</name>
    <dbReference type="NCBI Taxonomy" id="22663"/>
    <lineage>
        <taxon>Eukaryota</taxon>
        <taxon>Viridiplantae</taxon>
        <taxon>Streptophyta</taxon>
        <taxon>Embryophyta</taxon>
        <taxon>Tracheophyta</taxon>
        <taxon>Spermatophyta</taxon>
        <taxon>Magnoliopsida</taxon>
        <taxon>eudicotyledons</taxon>
        <taxon>Gunneridae</taxon>
        <taxon>Pentapetalae</taxon>
        <taxon>rosids</taxon>
        <taxon>malvids</taxon>
        <taxon>Myrtales</taxon>
        <taxon>Lythraceae</taxon>
        <taxon>Punica</taxon>
    </lineage>
</organism>
<feature type="compositionally biased region" description="Polar residues" evidence="1">
    <location>
        <begin position="38"/>
        <end position="47"/>
    </location>
</feature>
<keyword evidence="3" id="KW-1185">Reference proteome</keyword>